<evidence type="ECO:0000313" key="4">
    <source>
        <dbReference type="Proteomes" id="UP000815325"/>
    </source>
</evidence>
<name>A0ABQ7FVE2_DUNSA</name>
<evidence type="ECO:0000256" key="2">
    <source>
        <dbReference type="SAM" id="Phobius"/>
    </source>
</evidence>
<protein>
    <submittedName>
        <fullName evidence="3">Uncharacterized protein</fullName>
    </submittedName>
</protein>
<feature type="region of interest" description="Disordered" evidence="1">
    <location>
        <begin position="191"/>
        <end position="244"/>
    </location>
</feature>
<comment type="caution">
    <text evidence="3">The sequence shown here is derived from an EMBL/GenBank/DDBJ whole genome shotgun (WGS) entry which is preliminary data.</text>
</comment>
<feature type="transmembrane region" description="Helical" evidence="2">
    <location>
        <begin position="356"/>
        <end position="378"/>
    </location>
</feature>
<reference evidence="3" key="1">
    <citation type="submission" date="2017-08" db="EMBL/GenBank/DDBJ databases">
        <authorList>
            <person name="Polle J.E."/>
            <person name="Barry K."/>
            <person name="Cushman J."/>
            <person name="Schmutz J."/>
            <person name="Tran D."/>
            <person name="Hathwaick L.T."/>
            <person name="Yim W.C."/>
            <person name="Jenkins J."/>
            <person name="Mckie-Krisberg Z.M."/>
            <person name="Prochnik S."/>
            <person name="Lindquist E."/>
            <person name="Dockter R.B."/>
            <person name="Adam C."/>
            <person name="Molina H."/>
            <person name="Bunkerborg J."/>
            <person name="Jin E."/>
            <person name="Buchheim M."/>
            <person name="Magnuson J."/>
        </authorList>
    </citation>
    <scope>NUCLEOTIDE SEQUENCE</scope>
    <source>
        <strain evidence="3">CCAP 19/18</strain>
    </source>
</reference>
<feature type="transmembrane region" description="Helical" evidence="2">
    <location>
        <begin position="255"/>
        <end position="275"/>
    </location>
</feature>
<dbReference type="PANTHER" id="PTHR34289:SF8">
    <property type="entry name" value="DUF819 DOMAIN-CONTAINING PROTEIN"/>
    <property type="match status" value="1"/>
</dbReference>
<dbReference type="PANTHER" id="PTHR34289">
    <property type="entry name" value="PROTEIN, PUTATIVE (DUF819)-RELATED"/>
    <property type="match status" value="1"/>
</dbReference>
<organism evidence="3 4">
    <name type="scientific">Dunaliella salina</name>
    <name type="common">Green alga</name>
    <name type="synonym">Protococcus salinus</name>
    <dbReference type="NCBI Taxonomy" id="3046"/>
    <lineage>
        <taxon>Eukaryota</taxon>
        <taxon>Viridiplantae</taxon>
        <taxon>Chlorophyta</taxon>
        <taxon>core chlorophytes</taxon>
        <taxon>Chlorophyceae</taxon>
        <taxon>CS clade</taxon>
        <taxon>Chlamydomonadales</taxon>
        <taxon>Dunaliellaceae</taxon>
        <taxon>Dunaliella</taxon>
    </lineage>
</organism>
<gene>
    <name evidence="3" type="ORF">DUNSADRAFT_18639</name>
</gene>
<evidence type="ECO:0000256" key="1">
    <source>
        <dbReference type="SAM" id="MobiDB-lite"/>
    </source>
</evidence>
<feature type="transmembrane region" description="Helical" evidence="2">
    <location>
        <begin position="122"/>
        <end position="146"/>
    </location>
</feature>
<keyword evidence="2" id="KW-0812">Transmembrane</keyword>
<sequence>MHLWLPSCFGLQGVQACRNRHSLQTVCLVQPAVGRSWSHFRSLRDNRQHRLRTKTINAAAYSEGWPLVALLTSAGGVAVSLDARTQIGAALSAPLLAMYVMPMGAACFLLETDFSRVGGSGALLCSAFLLGAAGMVAGACTGYMLLQIVGLPAAKIPAAMAVDNVAMAACLAALISQSAKVPAATPPVIQESNPGSSLLSSSSSSSSGSSSSGGNSNSSGSSNSDSKSVVDSPSAGSVHDPSIPASARSVESISLTLAMASVSCALGGALASAVGLPNLSLAFMSVIATACAVLGSQILGKPLHSSQSGSLQGGPRPQPLPKQQQRHRQMHMQRGWLLALPSLVPRSSPYAGASQIGGALMAVFFSVIGASAGSLSALAQPETPAVLGFIMVMVGCNGMVDGK</sequence>
<feature type="region of interest" description="Disordered" evidence="1">
    <location>
        <begin position="304"/>
        <end position="328"/>
    </location>
</feature>
<feature type="compositionally biased region" description="Low complexity" evidence="1">
    <location>
        <begin position="192"/>
        <end position="234"/>
    </location>
</feature>
<dbReference type="Proteomes" id="UP000815325">
    <property type="component" value="Unassembled WGS sequence"/>
</dbReference>
<feature type="transmembrane region" description="Helical" evidence="2">
    <location>
        <begin position="384"/>
        <end position="400"/>
    </location>
</feature>
<feature type="compositionally biased region" description="Low complexity" evidence="1">
    <location>
        <begin position="304"/>
        <end position="315"/>
    </location>
</feature>
<evidence type="ECO:0000313" key="3">
    <source>
        <dbReference type="EMBL" id="KAF5839762.1"/>
    </source>
</evidence>
<feature type="transmembrane region" description="Helical" evidence="2">
    <location>
        <begin position="87"/>
        <end position="110"/>
    </location>
</feature>
<accession>A0ABQ7FVE2</accession>
<dbReference type="InterPro" id="IPR008537">
    <property type="entry name" value="DUF819"/>
</dbReference>
<keyword evidence="2" id="KW-1133">Transmembrane helix</keyword>
<feature type="transmembrane region" description="Helical" evidence="2">
    <location>
        <begin position="281"/>
        <end position="300"/>
    </location>
</feature>
<proteinExistence type="predicted"/>
<keyword evidence="2" id="KW-0472">Membrane</keyword>
<dbReference type="EMBL" id="MU069533">
    <property type="protein sequence ID" value="KAF5839762.1"/>
    <property type="molecule type" value="Genomic_DNA"/>
</dbReference>
<keyword evidence="4" id="KW-1185">Reference proteome</keyword>